<keyword evidence="5" id="KW-1185">Reference proteome</keyword>
<feature type="domain" description="DUF1214" evidence="2">
    <location>
        <begin position="334"/>
        <end position="444"/>
    </location>
</feature>
<dbReference type="Proteomes" id="UP000654370">
    <property type="component" value="Unassembled WGS sequence"/>
</dbReference>
<dbReference type="SUPFAM" id="SSF160935">
    <property type="entry name" value="VPA0735-like"/>
    <property type="match status" value="1"/>
</dbReference>
<protein>
    <submittedName>
        <fullName evidence="4">Uncharacterized protein</fullName>
    </submittedName>
</protein>
<comment type="caution">
    <text evidence="4">The sequence shown here is derived from an EMBL/GenBank/DDBJ whole genome shotgun (WGS) entry which is preliminary data.</text>
</comment>
<dbReference type="PANTHER" id="PTHR36509">
    <property type="entry name" value="BLL3101 PROTEIN"/>
    <property type="match status" value="1"/>
</dbReference>
<dbReference type="InterPro" id="IPR037049">
    <property type="entry name" value="DUF1214_C_sf"/>
</dbReference>
<feature type="signal peptide" evidence="1">
    <location>
        <begin position="1"/>
        <end position="20"/>
    </location>
</feature>
<evidence type="ECO:0000313" key="4">
    <source>
        <dbReference type="EMBL" id="KAG2178261.1"/>
    </source>
</evidence>
<dbReference type="OrthoDB" id="2018906at2759"/>
<dbReference type="InterPro" id="IPR010679">
    <property type="entry name" value="DUF1254"/>
</dbReference>
<gene>
    <name evidence="4" type="ORF">INT43_003514</name>
</gene>
<dbReference type="PANTHER" id="PTHR36509:SF2">
    <property type="entry name" value="BLL3101 PROTEIN"/>
    <property type="match status" value="1"/>
</dbReference>
<sequence>MRALSFGLLATAVSLGNVLGSAINDCAQVANSSIDLYTYTFPLVLMQATSNQTAQDGLSGVITQDPSNHLVVKINLDTSYVQGFFNLEKYSYTLTVPNHGSRYWIAQYLDAYSNTFADPGNRTLEDKPYTFGLIGPKGHRNFLPKNATVYESPTDMAWILGRVYQNGTTTDQEIVTDLIKQWVVTKYPLHSSKPISVTSTPIANGTAPSGSVAPLAAVTSLTTQEFFDTASQLMCDNQPAHADKKFLQKMSKDLGFKPCSKEAFKKPNFVYSCLLPNFTTTAVKTIAAEGVASAAAIMHDGWPVYTSGIGAYGTNFIFRAVVALVGLGANLAEDAVYPSATKTAAGVPLNTSQAYTLTFQKGDFPPVDAFWSITYYNAQNYLQPNTANVYALRSADPFTYNSNGSLTIFVQANAPSNSSFSKNWLPSQSNGTFTLTLRLYNPQQAILNGSWVPPPIIQSAQPI</sequence>
<evidence type="ECO:0000259" key="2">
    <source>
        <dbReference type="Pfam" id="PF06742"/>
    </source>
</evidence>
<keyword evidence="1" id="KW-0732">Signal</keyword>
<feature type="domain" description="DUF1254" evidence="3">
    <location>
        <begin position="65"/>
        <end position="182"/>
    </location>
</feature>
<dbReference type="Pfam" id="PF06863">
    <property type="entry name" value="DUF1254"/>
    <property type="match status" value="1"/>
</dbReference>
<proteinExistence type="predicted"/>
<accession>A0A8H7PS62</accession>
<dbReference type="Gene3D" id="2.60.120.600">
    <property type="entry name" value="Domain of unknown function DUF1214, C-terminal domain"/>
    <property type="match status" value="1"/>
</dbReference>
<dbReference type="AlphaFoldDB" id="A0A8H7PS62"/>
<feature type="chain" id="PRO_5034165902" evidence="1">
    <location>
        <begin position="21"/>
        <end position="463"/>
    </location>
</feature>
<dbReference type="Pfam" id="PF06742">
    <property type="entry name" value="DUF1214"/>
    <property type="match status" value="1"/>
</dbReference>
<evidence type="ECO:0000256" key="1">
    <source>
        <dbReference type="SAM" id="SignalP"/>
    </source>
</evidence>
<dbReference type="Gene3D" id="2.60.40.1610">
    <property type="entry name" value="Domain of unknown function DUF1254"/>
    <property type="match status" value="1"/>
</dbReference>
<dbReference type="InterPro" id="IPR037050">
    <property type="entry name" value="DUF1254_sf"/>
</dbReference>
<evidence type="ECO:0000259" key="3">
    <source>
        <dbReference type="Pfam" id="PF06863"/>
    </source>
</evidence>
<organism evidence="4 5">
    <name type="scientific">Mortierella isabellina</name>
    <name type="common">Filamentous fungus</name>
    <name type="synonym">Umbelopsis isabellina</name>
    <dbReference type="NCBI Taxonomy" id="91625"/>
    <lineage>
        <taxon>Eukaryota</taxon>
        <taxon>Fungi</taxon>
        <taxon>Fungi incertae sedis</taxon>
        <taxon>Mucoromycota</taxon>
        <taxon>Mucoromycotina</taxon>
        <taxon>Umbelopsidomycetes</taxon>
        <taxon>Umbelopsidales</taxon>
        <taxon>Umbelopsidaceae</taxon>
        <taxon>Umbelopsis</taxon>
    </lineage>
</organism>
<dbReference type="InterPro" id="IPR010621">
    <property type="entry name" value="DUF1214"/>
</dbReference>
<dbReference type="EMBL" id="JAEPQZ010000008">
    <property type="protein sequence ID" value="KAG2178261.1"/>
    <property type="molecule type" value="Genomic_DNA"/>
</dbReference>
<reference evidence="4" key="1">
    <citation type="submission" date="2020-12" db="EMBL/GenBank/DDBJ databases">
        <title>Metabolic potential, ecology and presence of endohyphal bacteria is reflected in genomic diversity of Mucoromycotina.</title>
        <authorList>
            <person name="Muszewska A."/>
            <person name="Okrasinska A."/>
            <person name="Steczkiewicz K."/>
            <person name="Drgas O."/>
            <person name="Orlowska M."/>
            <person name="Perlinska-Lenart U."/>
            <person name="Aleksandrzak-Piekarczyk T."/>
            <person name="Szatraj K."/>
            <person name="Zielenkiewicz U."/>
            <person name="Pilsyk S."/>
            <person name="Malc E."/>
            <person name="Mieczkowski P."/>
            <person name="Kruszewska J.S."/>
            <person name="Biernat P."/>
            <person name="Pawlowska J."/>
        </authorList>
    </citation>
    <scope>NUCLEOTIDE SEQUENCE</scope>
    <source>
        <strain evidence="4">WA0000067209</strain>
    </source>
</reference>
<name>A0A8H7PS62_MORIS</name>
<evidence type="ECO:0000313" key="5">
    <source>
        <dbReference type="Proteomes" id="UP000654370"/>
    </source>
</evidence>